<dbReference type="EMBL" id="CM004398">
    <property type="protein sequence ID" value="KAG8642559.1"/>
    <property type="molecule type" value="Genomic_DNA"/>
</dbReference>
<evidence type="ECO:0000313" key="2">
    <source>
        <dbReference type="Proteomes" id="UP000091857"/>
    </source>
</evidence>
<protein>
    <submittedName>
        <fullName evidence="1">Uncharacterized protein</fullName>
    </submittedName>
</protein>
<reference evidence="2" key="1">
    <citation type="journal article" date="2016" name="Nat. Biotechnol.">
        <title>Sequencing wild and cultivated cassava and related species reveals extensive interspecific hybridization and genetic diversity.</title>
        <authorList>
            <person name="Bredeson J.V."/>
            <person name="Lyons J.B."/>
            <person name="Prochnik S.E."/>
            <person name="Wu G.A."/>
            <person name="Ha C.M."/>
            <person name="Edsinger-Gonzales E."/>
            <person name="Grimwood J."/>
            <person name="Schmutz J."/>
            <person name="Rabbi I.Y."/>
            <person name="Egesi C."/>
            <person name="Nauluvula P."/>
            <person name="Lebot V."/>
            <person name="Ndunguru J."/>
            <person name="Mkamilo G."/>
            <person name="Bart R.S."/>
            <person name="Setter T.L."/>
            <person name="Gleadow R.M."/>
            <person name="Kulakow P."/>
            <person name="Ferguson M.E."/>
            <person name="Rounsley S."/>
            <person name="Rokhsar D.S."/>
        </authorList>
    </citation>
    <scope>NUCLEOTIDE SEQUENCE [LARGE SCALE GENOMIC DNA]</scope>
    <source>
        <strain evidence="2">cv. AM560-2</strain>
    </source>
</reference>
<organism evidence="1 2">
    <name type="scientific">Manihot esculenta</name>
    <name type="common">Cassava</name>
    <name type="synonym">Jatropha manihot</name>
    <dbReference type="NCBI Taxonomy" id="3983"/>
    <lineage>
        <taxon>Eukaryota</taxon>
        <taxon>Viridiplantae</taxon>
        <taxon>Streptophyta</taxon>
        <taxon>Embryophyta</taxon>
        <taxon>Tracheophyta</taxon>
        <taxon>Spermatophyta</taxon>
        <taxon>Magnoliopsida</taxon>
        <taxon>eudicotyledons</taxon>
        <taxon>Gunneridae</taxon>
        <taxon>Pentapetalae</taxon>
        <taxon>rosids</taxon>
        <taxon>fabids</taxon>
        <taxon>Malpighiales</taxon>
        <taxon>Euphorbiaceae</taxon>
        <taxon>Crotonoideae</taxon>
        <taxon>Manihoteae</taxon>
        <taxon>Manihot</taxon>
    </lineage>
</organism>
<name>A0ACB7GQA4_MANES</name>
<accession>A0ACB7GQA4</accession>
<evidence type="ECO:0000313" key="1">
    <source>
        <dbReference type="EMBL" id="KAG8642559.1"/>
    </source>
</evidence>
<gene>
    <name evidence="1" type="ORF">MANES_12G097540v8</name>
</gene>
<proteinExistence type="predicted"/>
<comment type="caution">
    <text evidence="1">The sequence shown here is derived from an EMBL/GenBank/DDBJ whole genome shotgun (WGS) entry which is preliminary data.</text>
</comment>
<dbReference type="Proteomes" id="UP000091857">
    <property type="component" value="Chromosome 12"/>
</dbReference>
<sequence>MIDGITKEAAISRNEQQLQPATSRQPLSFSSRRRSSTHRSCNGCAFATDRSSAEDDFVFFVDENQARERFLLSILRATTTTRASSSFPTILRMPDDDLSSHRCCNCARHAC</sequence>
<keyword evidence="2" id="KW-1185">Reference proteome</keyword>